<dbReference type="InterPro" id="IPR051313">
    <property type="entry name" value="Bact_iron-sidero_bind"/>
</dbReference>
<evidence type="ECO:0000256" key="5">
    <source>
        <dbReference type="ARBA" id="ARBA00022729"/>
    </source>
</evidence>
<gene>
    <name evidence="8" type="ORF">JMJ92_11170</name>
</gene>
<dbReference type="Proteomes" id="UP000635853">
    <property type="component" value="Unassembled WGS sequence"/>
</dbReference>
<proteinExistence type="inferred from homology"/>
<protein>
    <submittedName>
        <fullName evidence="8">ABC transporter substrate-binding protein</fullName>
    </submittedName>
</protein>
<feature type="domain" description="Fe/B12 periplasmic-binding" evidence="7">
    <location>
        <begin position="36"/>
        <end position="312"/>
    </location>
</feature>
<comment type="subcellular location">
    <subcellularLocation>
        <location evidence="1">Cell envelope</location>
    </subcellularLocation>
</comment>
<evidence type="ECO:0000313" key="9">
    <source>
        <dbReference type="Proteomes" id="UP000635853"/>
    </source>
</evidence>
<sequence length="312" mass="32897">MLALTLAALLPAAALADRMVTDDTGRTVAVPDSPERVAVLHEPLLGVPIADLGVAPVGSYGRDAGGGTLMSVDFYREVLGKDAPRPPGVGALGNLDLERLRMLHPDLILGTEHDIDKADQLSSVAPVYLQNASTGKVRGFGTEAALARLLGREDVFAARKDAYLGRVEAVRAALPDAPGTYLALFLTDQINAVGEMSGAVQAIEDLGYERLDLGTGGDRAGMGSTLLVPLSAEVVGRLDPDLLLVMNSYLGAGRDEAGIRAALDRILPGWDRFLKPAREGRILFLDSAKVTTPTVASAEHMLDAVETWAQGR</sequence>
<evidence type="ECO:0000256" key="3">
    <source>
        <dbReference type="ARBA" id="ARBA00022448"/>
    </source>
</evidence>
<keyword evidence="9" id="KW-1185">Reference proteome</keyword>
<evidence type="ECO:0000313" key="8">
    <source>
        <dbReference type="EMBL" id="MBL3578709.1"/>
    </source>
</evidence>
<keyword evidence="4" id="KW-0406">Ion transport</keyword>
<accession>A0ABS1RGD5</accession>
<evidence type="ECO:0000256" key="1">
    <source>
        <dbReference type="ARBA" id="ARBA00004196"/>
    </source>
</evidence>
<dbReference type="EMBL" id="JAESIL010000042">
    <property type="protein sequence ID" value="MBL3578709.1"/>
    <property type="molecule type" value="Genomic_DNA"/>
</dbReference>
<reference evidence="9" key="1">
    <citation type="submission" date="2021-01" db="EMBL/GenBank/DDBJ databases">
        <title>Draft genomes of Rhodovulum sulfidophilum.</title>
        <authorList>
            <person name="Guzman M.S."/>
        </authorList>
    </citation>
    <scope>NUCLEOTIDE SEQUENCE [LARGE SCALE GENOMIC DNA]</scope>
    <source>
        <strain evidence="9">AB19</strain>
    </source>
</reference>
<keyword evidence="4" id="KW-0408">Iron</keyword>
<dbReference type="PANTHER" id="PTHR30532">
    <property type="entry name" value="IRON III DICITRATE-BINDING PERIPLASMIC PROTEIN"/>
    <property type="match status" value="1"/>
</dbReference>
<dbReference type="RefSeq" id="WP_202241507.1">
    <property type="nucleotide sequence ID" value="NZ_JAESIL010000042.1"/>
</dbReference>
<evidence type="ECO:0000256" key="4">
    <source>
        <dbReference type="ARBA" id="ARBA00022496"/>
    </source>
</evidence>
<feature type="signal peptide" evidence="6">
    <location>
        <begin position="1"/>
        <end position="16"/>
    </location>
</feature>
<evidence type="ECO:0000256" key="6">
    <source>
        <dbReference type="SAM" id="SignalP"/>
    </source>
</evidence>
<dbReference type="PROSITE" id="PS50983">
    <property type="entry name" value="FE_B12_PBP"/>
    <property type="match status" value="1"/>
</dbReference>
<keyword evidence="3" id="KW-0813">Transport</keyword>
<dbReference type="Gene3D" id="3.40.50.1980">
    <property type="entry name" value="Nitrogenase molybdenum iron protein domain"/>
    <property type="match status" value="2"/>
</dbReference>
<evidence type="ECO:0000259" key="7">
    <source>
        <dbReference type="PROSITE" id="PS50983"/>
    </source>
</evidence>
<name>A0ABS1RGD5_9RHOB</name>
<dbReference type="Pfam" id="PF01497">
    <property type="entry name" value="Peripla_BP_2"/>
    <property type="match status" value="1"/>
</dbReference>
<keyword evidence="4" id="KW-0410">Iron transport</keyword>
<evidence type="ECO:0000256" key="2">
    <source>
        <dbReference type="ARBA" id="ARBA00008814"/>
    </source>
</evidence>
<comment type="similarity">
    <text evidence="2">Belongs to the bacterial solute-binding protein 8 family.</text>
</comment>
<dbReference type="InterPro" id="IPR002491">
    <property type="entry name" value="ABC_transptr_periplasmic_BD"/>
</dbReference>
<feature type="chain" id="PRO_5047289591" evidence="6">
    <location>
        <begin position="17"/>
        <end position="312"/>
    </location>
</feature>
<organism evidence="8 9">
    <name type="scientific">Rhodovulum visakhapatnamense</name>
    <dbReference type="NCBI Taxonomy" id="364297"/>
    <lineage>
        <taxon>Bacteria</taxon>
        <taxon>Pseudomonadati</taxon>
        <taxon>Pseudomonadota</taxon>
        <taxon>Alphaproteobacteria</taxon>
        <taxon>Rhodobacterales</taxon>
        <taxon>Paracoccaceae</taxon>
        <taxon>Rhodovulum</taxon>
    </lineage>
</organism>
<dbReference type="SUPFAM" id="SSF53807">
    <property type="entry name" value="Helical backbone' metal receptor"/>
    <property type="match status" value="1"/>
</dbReference>
<keyword evidence="5 6" id="KW-0732">Signal</keyword>
<comment type="caution">
    <text evidence="8">The sequence shown here is derived from an EMBL/GenBank/DDBJ whole genome shotgun (WGS) entry which is preliminary data.</text>
</comment>
<dbReference type="PANTHER" id="PTHR30532:SF1">
    <property type="entry name" value="IRON(3+)-HYDROXAMATE-BINDING PROTEIN FHUD"/>
    <property type="match status" value="1"/>
</dbReference>